<feature type="domain" description="Gfo/Idh/MocA-like oxidoreductase N-terminal" evidence="1">
    <location>
        <begin position="25"/>
        <end position="146"/>
    </location>
</feature>
<dbReference type="OrthoDB" id="9815825at2"/>
<dbReference type="AlphaFoldDB" id="Q026A4"/>
<dbReference type="PANTHER" id="PTHR43377:SF1">
    <property type="entry name" value="BILIVERDIN REDUCTASE A"/>
    <property type="match status" value="1"/>
</dbReference>
<dbReference type="GO" id="GO:0000166">
    <property type="term" value="F:nucleotide binding"/>
    <property type="evidence" value="ECO:0007669"/>
    <property type="project" value="InterPro"/>
</dbReference>
<reference evidence="3" key="1">
    <citation type="submission" date="2006-10" db="EMBL/GenBank/DDBJ databases">
        <title>Complete sequence of Solibacter usitatus Ellin6076.</title>
        <authorList>
            <consortium name="US DOE Joint Genome Institute"/>
            <person name="Copeland A."/>
            <person name="Lucas S."/>
            <person name="Lapidus A."/>
            <person name="Barry K."/>
            <person name="Detter J.C."/>
            <person name="Glavina del Rio T."/>
            <person name="Hammon N."/>
            <person name="Israni S."/>
            <person name="Dalin E."/>
            <person name="Tice H."/>
            <person name="Pitluck S."/>
            <person name="Thompson L.S."/>
            <person name="Brettin T."/>
            <person name="Bruce D."/>
            <person name="Han C."/>
            <person name="Tapia R."/>
            <person name="Gilna P."/>
            <person name="Schmutz J."/>
            <person name="Larimer F."/>
            <person name="Land M."/>
            <person name="Hauser L."/>
            <person name="Kyrpides N."/>
            <person name="Mikhailova N."/>
            <person name="Janssen P.H."/>
            <person name="Kuske C.R."/>
            <person name="Richardson P."/>
        </authorList>
    </citation>
    <scope>NUCLEOTIDE SEQUENCE</scope>
    <source>
        <strain evidence="3">Ellin6076</strain>
    </source>
</reference>
<organism evidence="3">
    <name type="scientific">Solibacter usitatus (strain Ellin6076)</name>
    <dbReference type="NCBI Taxonomy" id="234267"/>
    <lineage>
        <taxon>Bacteria</taxon>
        <taxon>Pseudomonadati</taxon>
        <taxon>Acidobacteriota</taxon>
        <taxon>Terriglobia</taxon>
        <taxon>Bryobacterales</taxon>
        <taxon>Solibacteraceae</taxon>
        <taxon>Candidatus Solibacter</taxon>
    </lineage>
</organism>
<sequence precursor="true">MTRGFIAWIALCAGVLNAQEVKPLRLAIAGLAHGHVSGFLRAAQARKDIEIVGVFDPDATLGARYAKSNHFAPEIVFQDLGAMLDKVKPEAVATFTATADHVTVVEACAPRHIAVMMEKPLATTVAQARSIQRAARTGGIPVMVNYETTWYKSHGEIWKLIKEQKAAGDIRKMVAMDGHQGPKEINVQPEFFSWLTDPVKNGAGALFDFGCYGANLMTWLMDDQRPLAVTAIAQTNKPAIYPKVDDEATILVQYPKAQGIIQASWNWPFSRKDFEVYGEKGYAIATGGDNLRVRLPEQKSEETRKPSDLPPAETDSITYLIGVARGKFKPSGLNSLENNMIVVEILQAARESVRTGKKINLQ</sequence>
<dbReference type="InterPro" id="IPR051450">
    <property type="entry name" value="Gfo/Idh/MocA_Oxidoreductases"/>
</dbReference>
<dbReference type="Pfam" id="PF01408">
    <property type="entry name" value="GFO_IDH_MocA"/>
    <property type="match status" value="1"/>
</dbReference>
<dbReference type="InterPro" id="IPR000683">
    <property type="entry name" value="Gfo/Idh/MocA-like_OxRdtase_N"/>
</dbReference>
<dbReference type="eggNOG" id="COG0673">
    <property type="taxonomic scope" value="Bacteria"/>
</dbReference>
<protein>
    <submittedName>
        <fullName evidence="3">Oxidoreductase domain protein</fullName>
    </submittedName>
</protein>
<dbReference type="STRING" id="234267.Acid_2175"/>
<dbReference type="SUPFAM" id="SSF51735">
    <property type="entry name" value="NAD(P)-binding Rossmann-fold domains"/>
    <property type="match status" value="1"/>
</dbReference>
<dbReference type="Pfam" id="PF22725">
    <property type="entry name" value="GFO_IDH_MocA_C3"/>
    <property type="match status" value="1"/>
</dbReference>
<dbReference type="EMBL" id="CP000473">
    <property type="protein sequence ID" value="ABJ83165.1"/>
    <property type="molecule type" value="Genomic_DNA"/>
</dbReference>
<dbReference type="PANTHER" id="PTHR43377">
    <property type="entry name" value="BILIVERDIN REDUCTASE A"/>
    <property type="match status" value="1"/>
</dbReference>
<dbReference type="InterPro" id="IPR055170">
    <property type="entry name" value="GFO_IDH_MocA-like_dom"/>
</dbReference>
<evidence type="ECO:0000313" key="3">
    <source>
        <dbReference type="EMBL" id="ABJ83165.1"/>
    </source>
</evidence>
<dbReference type="InParanoid" id="Q026A4"/>
<dbReference type="Gene3D" id="3.30.360.10">
    <property type="entry name" value="Dihydrodipicolinate Reductase, domain 2"/>
    <property type="match status" value="1"/>
</dbReference>
<feature type="domain" description="GFO/IDH/MocA-like oxidoreductase" evidence="2">
    <location>
        <begin position="163"/>
        <end position="283"/>
    </location>
</feature>
<dbReference type="SUPFAM" id="SSF55347">
    <property type="entry name" value="Glyceraldehyde-3-phosphate dehydrogenase-like, C-terminal domain"/>
    <property type="match status" value="1"/>
</dbReference>
<evidence type="ECO:0000259" key="2">
    <source>
        <dbReference type="Pfam" id="PF22725"/>
    </source>
</evidence>
<dbReference type="KEGG" id="sus:Acid_2175"/>
<name>Q026A4_SOLUE</name>
<gene>
    <name evidence="3" type="ordered locus">Acid_2175</name>
</gene>
<dbReference type="Gene3D" id="3.40.50.720">
    <property type="entry name" value="NAD(P)-binding Rossmann-like Domain"/>
    <property type="match status" value="1"/>
</dbReference>
<evidence type="ECO:0000259" key="1">
    <source>
        <dbReference type="Pfam" id="PF01408"/>
    </source>
</evidence>
<dbReference type="HOGENOM" id="CLU_023194_1_3_0"/>
<proteinExistence type="predicted"/>
<accession>Q026A4</accession>
<dbReference type="InterPro" id="IPR036291">
    <property type="entry name" value="NAD(P)-bd_dom_sf"/>
</dbReference>